<organism evidence="1 2">
    <name type="scientific">Salinibacterium xinjiangense</name>
    <dbReference type="NCBI Taxonomy" id="386302"/>
    <lineage>
        <taxon>Bacteria</taxon>
        <taxon>Bacillati</taxon>
        <taxon>Actinomycetota</taxon>
        <taxon>Actinomycetes</taxon>
        <taxon>Micrococcales</taxon>
        <taxon>Microbacteriaceae</taxon>
        <taxon>Salinibacterium</taxon>
    </lineage>
</organism>
<reference evidence="1 2" key="1">
    <citation type="submission" date="2017-09" db="EMBL/GenBank/DDBJ databases">
        <authorList>
            <person name="Ehlers B."/>
            <person name="Leendertz F.H."/>
        </authorList>
    </citation>
    <scope>NUCLEOTIDE SEQUENCE [LARGE SCALE GENOMIC DNA]</scope>
    <source>
        <strain evidence="1 2">CGMCC 1.05381</strain>
    </source>
</reference>
<accession>A0A2C8ZV97</accession>
<gene>
    <name evidence="1" type="ORF">SAMN06296378_2009</name>
</gene>
<keyword evidence="2" id="KW-1185">Reference proteome</keyword>
<name>A0A2C8ZV97_9MICO</name>
<sequence>MRVEILHIDECPNWVEAGTRVEAALAELDRGDIEVAYRLLADSAAAAAVPFAGSPTILLDGVDLFPTVGRTSDLACRVYRTDTGFAGAPTVTQLVGAIQEHA</sequence>
<evidence type="ECO:0008006" key="3">
    <source>
        <dbReference type="Google" id="ProtNLM"/>
    </source>
</evidence>
<dbReference type="OrthoDB" id="7185309at2"/>
<dbReference type="RefSeq" id="WP_097061103.1">
    <property type="nucleotide sequence ID" value="NZ_BMLC01000005.1"/>
</dbReference>
<dbReference type="Proteomes" id="UP000219440">
    <property type="component" value="Unassembled WGS sequence"/>
</dbReference>
<dbReference type="AlphaFoldDB" id="A0A2C8ZV97"/>
<proteinExistence type="predicted"/>
<dbReference type="EMBL" id="OCST01000004">
    <property type="protein sequence ID" value="SOE69586.1"/>
    <property type="molecule type" value="Genomic_DNA"/>
</dbReference>
<evidence type="ECO:0000313" key="1">
    <source>
        <dbReference type="EMBL" id="SOE69586.1"/>
    </source>
</evidence>
<evidence type="ECO:0000313" key="2">
    <source>
        <dbReference type="Proteomes" id="UP000219440"/>
    </source>
</evidence>
<protein>
    <recommendedName>
        <fullName evidence="3">Thioredoxin domain-containing protein</fullName>
    </recommendedName>
</protein>